<evidence type="ECO:0000256" key="14">
    <source>
        <dbReference type="ARBA" id="ARBA00023268"/>
    </source>
</evidence>
<dbReference type="CDD" id="cd11534">
    <property type="entry name" value="NTP-PPase_HisIE_like"/>
    <property type="match status" value="1"/>
</dbReference>
<gene>
    <name evidence="15" type="primary">hisI</name>
    <name evidence="15" type="synonym">hisIE</name>
    <name evidence="17" type="ORF">AOX59_11775</name>
</gene>
<evidence type="ECO:0000256" key="5">
    <source>
        <dbReference type="ARBA" id="ARBA00005204"/>
    </source>
</evidence>
<evidence type="ECO:0000256" key="8">
    <source>
        <dbReference type="ARBA" id="ARBA00022490"/>
    </source>
</evidence>
<dbReference type="EC" id="3.5.4.19" evidence="15"/>
<accession>A0A0U4F8T2</accession>
<dbReference type="InterPro" id="IPR008179">
    <property type="entry name" value="HisE"/>
</dbReference>
<dbReference type="PANTHER" id="PTHR42945:SF9">
    <property type="entry name" value="HISTIDINE BIOSYNTHESIS BIFUNCTIONAL PROTEIN HISIE"/>
    <property type="match status" value="1"/>
</dbReference>
<comment type="catalytic activity">
    <reaction evidence="1 15">
        <text>1-(5-phospho-beta-D-ribosyl)-5'-AMP + H2O = 1-(5-phospho-beta-D-ribosyl)-5-[(5-phospho-beta-D-ribosylamino)methylideneamino]imidazole-4-carboxamide</text>
        <dbReference type="Rhea" id="RHEA:20049"/>
        <dbReference type="ChEBI" id="CHEBI:15377"/>
        <dbReference type="ChEBI" id="CHEBI:58435"/>
        <dbReference type="ChEBI" id="CHEBI:59457"/>
        <dbReference type="EC" id="3.5.4.19"/>
    </reaction>
</comment>
<dbReference type="UniPathway" id="UPA00031">
    <property type="reaction ID" value="UER00007"/>
</dbReference>
<evidence type="ECO:0000256" key="11">
    <source>
        <dbReference type="ARBA" id="ARBA00022801"/>
    </source>
</evidence>
<evidence type="ECO:0000313" key="18">
    <source>
        <dbReference type="Proteomes" id="UP000050331"/>
    </source>
</evidence>
<evidence type="ECO:0000256" key="15">
    <source>
        <dbReference type="HAMAP-Rule" id="MF_01019"/>
    </source>
</evidence>
<evidence type="ECO:0000256" key="13">
    <source>
        <dbReference type="ARBA" id="ARBA00023102"/>
    </source>
</evidence>
<evidence type="ECO:0000256" key="3">
    <source>
        <dbReference type="ARBA" id="ARBA00004496"/>
    </source>
</evidence>
<proteinExistence type="inferred from homology"/>
<dbReference type="HAMAP" id="MF_01020">
    <property type="entry name" value="HisE"/>
    <property type="match status" value="1"/>
</dbReference>
<feature type="region of interest" description="Phosphoribosyl-ATP pyrophosphohydrolase" evidence="15">
    <location>
        <begin position="118"/>
        <end position="214"/>
    </location>
</feature>
<dbReference type="FunFam" id="3.10.20.810:FF:000001">
    <property type="entry name" value="Histidine biosynthesis bifunctional protein HisIE"/>
    <property type="match status" value="1"/>
</dbReference>
<evidence type="ECO:0000256" key="4">
    <source>
        <dbReference type="ARBA" id="ARBA00005169"/>
    </source>
</evidence>
<comment type="pathway">
    <text evidence="4 15">Amino-acid biosynthesis; L-histidine biosynthesis; L-histidine from 5-phospho-alpha-D-ribose 1-diphosphate: step 3/9.</text>
</comment>
<comment type="catalytic activity">
    <reaction evidence="2 15">
        <text>1-(5-phospho-beta-D-ribosyl)-ATP + H2O = 1-(5-phospho-beta-D-ribosyl)-5'-AMP + diphosphate + H(+)</text>
        <dbReference type="Rhea" id="RHEA:22828"/>
        <dbReference type="ChEBI" id="CHEBI:15377"/>
        <dbReference type="ChEBI" id="CHEBI:15378"/>
        <dbReference type="ChEBI" id="CHEBI:33019"/>
        <dbReference type="ChEBI" id="CHEBI:59457"/>
        <dbReference type="ChEBI" id="CHEBI:73183"/>
        <dbReference type="EC" id="3.6.1.31"/>
    </reaction>
</comment>
<keyword evidence="8 15" id="KW-0963">Cytoplasm</keyword>
<dbReference type="NCBIfam" id="NF000768">
    <property type="entry name" value="PRK00051.1"/>
    <property type="match status" value="1"/>
</dbReference>
<evidence type="ECO:0000256" key="10">
    <source>
        <dbReference type="ARBA" id="ARBA00022741"/>
    </source>
</evidence>
<keyword evidence="18" id="KW-1185">Reference proteome</keyword>
<keyword evidence="9 15" id="KW-0028">Amino-acid biosynthesis</keyword>
<dbReference type="NCBIfam" id="NF002747">
    <property type="entry name" value="PRK02759.1"/>
    <property type="match status" value="1"/>
</dbReference>
<dbReference type="AlphaFoldDB" id="A0A0U4F8T2"/>
<dbReference type="EC" id="3.6.1.31" evidence="15"/>
<dbReference type="Pfam" id="PF01503">
    <property type="entry name" value="PRA-PH"/>
    <property type="match status" value="1"/>
</dbReference>
<comment type="subcellular location">
    <subcellularLocation>
        <location evidence="3 15">Cytoplasm</location>
    </subcellularLocation>
</comment>
<dbReference type="GO" id="GO:0000105">
    <property type="term" value="P:L-histidine biosynthetic process"/>
    <property type="evidence" value="ECO:0007669"/>
    <property type="project" value="UniProtKB-UniRule"/>
</dbReference>
<evidence type="ECO:0000256" key="12">
    <source>
        <dbReference type="ARBA" id="ARBA00022840"/>
    </source>
</evidence>
<evidence type="ECO:0000256" key="1">
    <source>
        <dbReference type="ARBA" id="ARBA00000024"/>
    </source>
</evidence>
<protein>
    <recommendedName>
        <fullName evidence="15">Histidine biosynthesis bifunctional protein HisIE</fullName>
    </recommendedName>
    <domain>
        <recommendedName>
            <fullName evidence="15">Phosphoribosyl-AMP cyclohydrolase</fullName>
            <shortName evidence="15">PRA-CH</shortName>
            <ecNumber evidence="15">3.5.4.19</ecNumber>
        </recommendedName>
    </domain>
    <domain>
        <recommendedName>
            <fullName evidence="15">Phosphoribosyl-ATP pyrophosphatase</fullName>
            <shortName evidence="15">PRA-PH</shortName>
            <ecNumber evidence="15">3.6.1.31</ecNumber>
        </recommendedName>
    </domain>
</protein>
<dbReference type="SUPFAM" id="SSF101386">
    <property type="entry name" value="all-alpha NTP pyrophosphatases"/>
    <property type="match status" value="1"/>
</dbReference>
<keyword evidence="14 15" id="KW-0511">Multifunctional enzyme</keyword>
<comment type="similarity">
    <text evidence="7 15">In the N-terminal section; belongs to the PRA-CH family.</text>
</comment>
<dbReference type="OrthoDB" id="9795769at2"/>
<evidence type="ECO:0000259" key="16">
    <source>
        <dbReference type="Pfam" id="PF01502"/>
    </source>
</evidence>
<dbReference type="HAMAP" id="MF_01021">
    <property type="entry name" value="HisI"/>
    <property type="match status" value="1"/>
</dbReference>
<dbReference type="PANTHER" id="PTHR42945">
    <property type="entry name" value="HISTIDINE BIOSYNTHESIS BIFUNCTIONAL PROTEIN"/>
    <property type="match status" value="1"/>
</dbReference>
<dbReference type="NCBIfam" id="TIGR03188">
    <property type="entry name" value="histidine_hisI"/>
    <property type="match status" value="1"/>
</dbReference>
<dbReference type="Pfam" id="PF01502">
    <property type="entry name" value="PRA-CH"/>
    <property type="match status" value="1"/>
</dbReference>
<dbReference type="GO" id="GO:0005737">
    <property type="term" value="C:cytoplasm"/>
    <property type="evidence" value="ECO:0007669"/>
    <property type="project" value="UniProtKB-SubCell"/>
</dbReference>
<feature type="domain" description="Phosphoribosyl-AMP cyclohydrolase" evidence="16">
    <location>
        <begin position="32"/>
        <end position="104"/>
    </location>
</feature>
<dbReference type="RefSeq" id="WP_068445775.1">
    <property type="nucleotide sequence ID" value="NZ_CP013862.1"/>
</dbReference>
<feature type="region of interest" description="Phosphoribosyl-AMP cyclohydrolase" evidence="15">
    <location>
        <begin position="1"/>
        <end position="117"/>
    </location>
</feature>
<keyword evidence="13 15" id="KW-0368">Histidine biosynthesis</keyword>
<dbReference type="InterPro" id="IPR026660">
    <property type="entry name" value="PRA-CH"/>
</dbReference>
<dbReference type="InterPro" id="IPR021130">
    <property type="entry name" value="PRib-ATP_PPHydrolase-like"/>
</dbReference>
<evidence type="ECO:0000256" key="9">
    <source>
        <dbReference type="ARBA" id="ARBA00022605"/>
    </source>
</evidence>
<comment type="pathway">
    <text evidence="5 15">Amino-acid biosynthesis; L-histidine biosynthesis; L-histidine from 5-phospho-alpha-D-ribose 1-diphosphate: step 2/9.</text>
</comment>
<dbReference type="HAMAP" id="MF_01019">
    <property type="entry name" value="HisIE"/>
    <property type="match status" value="1"/>
</dbReference>
<dbReference type="EMBL" id="CP013862">
    <property type="protein sequence ID" value="ALX49203.1"/>
    <property type="molecule type" value="Genomic_DNA"/>
</dbReference>
<keyword evidence="12 15" id="KW-0067">ATP-binding</keyword>
<sequence>MYNQQLRGLTFDQQGLIPAIIQDDETKEVLTLAYMNKESLNKTLDTGETWFFSRTRQELWHKGETSGNRQLVKEIRFDCDADSLLVKVKSLGPACHTGENSCFYNTLEARNTPEEMGLNELAALISERRHETKEDSYTTYLFHEGIDKILKKIGEETSEVIIGAKNNDREEMQWEIADLTYHTLVLMELMGVSISDIKLELAKRHAVKEDNSNE</sequence>
<dbReference type="Proteomes" id="UP000050331">
    <property type="component" value="Chromosome"/>
</dbReference>
<dbReference type="InterPro" id="IPR023019">
    <property type="entry name" value="His_synth_HisIE"/>
</dbReference>
<name>A0A0U4F8T2_9BACI</name>
<evidence type="ECO:0000256" key="2">
    <source>
        <dbReference type="ARBA" id="ARBA00001460"/>
    </source>
</evidence>
<evidence type="ECO:0000256" key="7">
    <source>
        <dbReference type="ARBA" id="ARBA00008299"/>
    </source>
</evidence>
<evidence type="ECO:0000256" key="6">
    <source>
        <dbReference type="ARBA" id="ARBA00007731"/>
    </source>
</evidence>
<dbReference type="STRING" id="1472767.AOX59_11775"/>
<keyword evidence="10 15" id="KW-0547">Nucleotide-binding</keyword>
<comment type="similarity">
    <text evidence="6 15">In the C-terminal section; belongs to the PRA-PH family.</text>
</comment>
<reference evidence="17 18" key="1">
    <citation type="submission" date="2016-01" db="EMBL/GenBank/DDBJ databases">
        <title>Complete genome sequence of strain Lentibacillus amyloliquefaciens LAM0015T isolated from saline sediment.</title>
        <authorList>
            <person name="Wang J.-L."/>
            <person name="He M.-X."/>
        </authorList>
    </citation>
    <scope>NUCLEOTIDE SEQUENCE [LARGE SCALE GENOMIC DNA]</scope>
    <source>
        <strain evidence="17 18">LAM0015</strain>
    </source>
</reference>
<dbReference type="GO" id="GO:0004635">
    <property type="term" value="F:phosphoribosyl-AMP cyclohydrolase activity"/>
    <property type="evidence" value="ECO:0007669"/>
    <property type="project" value="UniProtKB-UniRule"/>
</dbReference>
<dbReference type="Gene3D" id="3.10.20.810">
    <property type="entry name" value="Phosphoribosyl-AMP cyclohydrolase"/>
    <property type="match status" value="1"/>
</dbReference>
<dbReference type="InterPro" id="IPR038019">
    <property type="entry name" value="PRib_AMP_CycHydrolase_sf"/>
</dbReference>
<dbReference type="Gene3D" id="1.10.287.1080">
    <property type="entry name" value="MazG-like"/>
    <property type="match status" value="1"/>
</dbReference>
<dbReference type="GO" id="GO:0005524">
    <property type="term" value="F:ATP binding"/>
    <property type="evidence" value="ECO:0007669"/>
    <property type="project" value="UniProtKB-KW"/>
</dbReference>
<dbReference type="GO" id="GO:0004636">
    <property type="term" value="F:phosphoribosyl-ATP diphosphatase activity"/>
    <property type="evidence" value="ECO:0007669"/>
    <property type="project" value="UniProtKB-UniRule"/>
</dbReference>
<organism evidence="17 18">
    <name type="scientific">Lentibacillus amyloliquefaciens</name>
    <dbReference type="NCBI Taxonomy" id="1472767"/>
    <lineage>
        <taxon>Bacteria</taxon>
        <taxon>Bacillati</taxon>
        <taxon>Bacillota</taxon>
        <taxon>Bacilli</taxon>
        <taxon>Bacillales</taxon>
        <taxon>Bacillaceae</taxon>
        <taxon>Lentibacillus</taxon>
    </lineage>
</organism>
<evidence type="ECO:0000313" key="17">
    <source>
        <dbReference type="EMBL" id="ALX49203.1"/>
    </source>
</evidence>
<dbReference type="KEGG" id="lao:AOX59_11775"/>
<dbReference type="SUPFAM" id="SSF141734">
    <property type="entry name" value="HisI-like"/>
    <property type="match status" value="1"/>
</dbReference>
<dbReference type="InterPro" id="IPR002496">
    <property type="entry name" value="PRib_AMP_CycHydrolase_dom"/>
</dbReference>
<keyword evidence="11 15" id="KW-0378">Hydrolase</keyword>